<gene>
    <name evidence="1" type="ORF">Patl1_22732</name>
</gene>
<proteinExistence type="predicted"/>
<sequence>MTLDYKHNIFVPDISYKHQGFSRKPCDISSLVLRFSFYLHFQFMMQ</sequence>
<evidence type="ECO:0000313" key="1">
    <source>
        <dbReference type="EMBL" id="KAJ0078616.1"/>
    </source>
</evidence>
<reference evidence="2" key="1">
    <citation type="journal article" date="2023" name="G3 (Bethesda)">
        <title>Genome assembly and association tests identify interacting loci associated with vigor, precocity, and sex in interspecific pistachio rootstocks.</title>
        <authorList>
            <person name="Palmer W."/>
            <person name="Jacygrad E."/>
            <person name="Sagayaradj S."/>
            <person name="Cavanaugh K."/>
            <person name="Han R."/>
            <person name="Bertier L."/>
            <person name="Beede B."/>
            <person name="Kafkas S."/>
            <person name="Golino D."/>
            <person name="Preece J."/>
            <person name="Michelmore R."/>
        </authorList>
    </citation>
    <scope>NUCLEOTIDE SEQUENCE [LARGE SCALE GENOMIC DNA]</scope>
</reference>
<comment type="caution">
    <text evidence="1">The sequence shown here is derived from an EMBL/GenBank/DDBJ whole genome shotgun (WGS) entry which is preliminary data.</text>
</comment>
<keyword evidence="2" id="KW-1185">Reference proteome</keyword>
<accession>A0ACC0ZYB8</accession>
<evidence type="ECO:0000313" key="2">
    <source>
        <dbReference type="Proteomes" id="UP001164250"/>
    </source>
</evidence>
<name>A0ACC0ZYB8_9ROSI</name>
<organism evidence="1 2">
    <name type="scientific">Pistacia atlantica</name>
    <dbReference type="NCBI Taxonomy" id="434234"/>
    <lineage>
        <taxon>Eukaryota</taxon>
        <taxon>Viridiplantae</taxon>
        <taxon>Streptophyta</taxon>
        <taxon>Embryophyta</taxon>
        <taxon>Tracheophyta</taxon>
        <taxon>Spermatophyta</taxon>
        <taxon>Magnoliopsida</taxon>
        <taxon>eudicotyledons</taxon>
        <taxon>Gunneridae</taxon>
        <taxon>Pentapetalae</taxon>
        <taxon>rosids</taxon>
        <taxon>malvids</taxon>
        <taxon>Sapindales</taxon>
        <taxon>Anacardiaceae</taxon>
        <taxon>Pistacia</taxon>
    </lineage>
</organism>
<dbReference type="EMBL" id="CM047909">
    <property type="protein sequence ID" value="KAJ0078616.1"/>
    <property type="molecule type" value="Genomic_DNA"/>
</dbReference>
<dbReference type="Proteomes" id="UP001164250">
    <property type="component" value="Chromosome 13"/>
</dbReference>
<protein>
    <submittedName>
        <fullName evidence="1">Uncharacterized protein</fullName>
    </submittedName>
</protein>